<dbReference type="AlphaFoldDB" id="A0A5C3MDB2"/>
<dbReference type="OrthoDB" id="19657at2759"/>
<organism evidence="1 2">
    <name type="scientific">Crucibulum laeve</name>
    <dbReference type="NCBI Taxonomy" id="68775"/>
    <lineage>
        <taxon>Eukaryota</taxon>
        <taxon>Fungi</taxon>
        <taxon>Dikarya</taxon>
        <taxon>Basidiomycota</taxon>
        <taxon>Agaricomycotina</taxon>
        <taxon>Agaricomycetes</taxon>
        <taxon>Agaricomycetidae</taxon>
        <taxon>Agaricales</taxon>
        <taxon>Agaricineae</taxon>
        <taxon>Nidulariaceae</taxon>
        <taxon>Crucibulum</taxon>
    </lineage>
</organism>
<dbReference type="Gene3D" id="3.40.50.1820">
    <property type="entry name" value="alpha/beta hydrolase"/>
    <property type="match status" value="1"/>
</dbReference>
<accession>A0A5C3MDB2</accession>
<sequence length="469" mass="51757">MPYVDLHSADDYASIYYTTSAPCSNVGGFDPEKPTIIILHPLFLDSSWLDNHLGDPRLYTQFNMIAFDMRVSGRSSSRPSGKHDSWVDAADIALCHQRLQLPPCHILALEGISINCALRFAVLFPEMCASLALCNVPAPTELKWVFTALDEILQTWCFADDIESFQHSGMECINLLIGPDCDPDLQDEIIAYWETTIPPRQRHRAAETVALLMNRTPMKPEAYALIKQPVLLIHGERNEMYPKKYSEKLASQLVNAEGGAVVYTVRGAAGSVTVVPGSASIANQVFARFLSRLPKVRSELVPPAVKVKDRMQTALELLAEITGDSSYASRDPMSSLSFSCLPDDLAQSQLELLQHYCKAREHAFCPLDEEGKPLRKYSDSKRGHWFHGGKDGLSVADSDLLPPDRATQEAGKHLPVPRSEPISQKAVNGGQLRKVTPFTPNTVETYIVKGSMAKVVSSAPATPLQRLLS</sequence>
<dbReference type="InterPro" id="IPR029058">
    <property type="entry name" value="AB_hydrolase_fold"/>
</dbReference>
<evidence type="ECO:0000313" key="1">
    <source>
        <dbReference type="EMBL" id="TFK43302.1"/>
    </source>
</evidence>
<proteinExistence type="predicted"/>
<evidence type="ECO:0000313" key="2">
    <source>
        <dbReference type="Proteomes" id="UP000308652"/>
    </source>
</evidence>
<protein>
    <submittedName>
        <fullName evidence="1">Alpha/Beta hydrolase protein</fullName>
    </submittedName>
</protein>
<gene>
    <name evidence="1" type="ORF">BDQ12DRAFT_172723</name>
</gene>
<dbReference type="GO" id="GO:0016787">
    <property type="term" value="F:hydrolase activity"/>
    <property type="evidence" value="ECO:0007669"/>
    <property type="project" value="UniProtKB-KW"/>
</dbReference>
<keyword evidence="2" id="KW-1185">Reference proteome</keyword>
<dbReference type="Proteomes" id="UP000308652">
    <property type="component" value="Unassembled WGS sequence"/>
</dbReference>
<dbReference type="EMBL" id="ML213591">
    <property type="protein sequence ID" value="TFK43302.1"/>
    <property type="molecule type" value="Genomic_DNA"/>
</dbReference>
<reference evidence="1 2" key="1">
    <citation type="journal article" date="2019" name="Nat. Ecol. Evol.">
        <title>Megaphylogeny resolves global patterns of mushroom evolution.</title>
        <authorList>
            <person name="Varga T."/>
            <person name="Krizsan K."/>
            <person name="Foldi C."/>
            <person name="Dima B."/>
            <person name="Sanchez-Garcia M."/>
            <person name="Sanchez-Ramirez S."/>
            <person name="Szollosi G.J."/>
            <person name="Szarkandi J.G."/>
            <person name="Papp V."/>
            <person name="Albert L."/>
            <person name="Andreopoulos W."/>
            <person name="Angelini C."/>
            <person name="Antonin V."/>
            <person name="Barry K.W."/>
            <person name="Bougher N.L."/>
            <person name="Buchanan P."/>
            <person name="Buyck B."/>
            <person name="Bense V."/>
            <person name="Catcheside P."/>
            <person name="Chovatia M."/>
            <person name="Cooper J."/>
            <person name="Damon W."/>
            <person name="Desjardin D."/>
            <person name="Finy P."/>
            <person name="Geml J."/>
            <person name="Haridas S."/>
            <person name="Hughes K."/>
            <person name="Justo A."/>
            <person name="Karasinski D."/>
            <person name="Kautmanova I."/>
            <person name="Kiss B."/>
            <person name="Kocsube S."/>
            <person name="Kotiranta H."/>
            <person name="LaButti K.M."/>
            <person name="Lechner B.E."/>
            <person name="Liimatainen K."/>
            <person name="Lipzen A."/>
            <person name="Lukacs Z."/>
            <person name="Mihaltcheva S."/>
            <person name="Morgado L.N."/>
            <person name="Niskanen T."/>
            <person name="Noordeloos M.E."/>
            <person name="Ohm R.A."/>
            <person name="Ortiz-Santana B."/>
            <person name="Ovrebo C."/>
            <person name="Racz N."/>
            <person name="Riley R."/>
            <person name="Savchenko A."/>
            <person name="Shiryaev A."/>
            <person name="Soop K."/>
            <person name="Spirin V."/>
            <person name="Szebenyi C."/>
            <person name="Tomsovsky M."/>
            <person name="Tulloss R.E."/>
            <person name="Uehling J."/>
            <person name="Grigoriev I.V."/>
            <person name="Vagvolgyi C."/>
            <person name="Papp T."/>
            <person name="Martin F.M."/>
            <person name="Miettinen O."/>
            <person name="Hibbett D.S."/>
            <person name="Nagy L.G."/>
        </authorList>
    </citation>
    <scope>NUCLEOTIDE SEQUENCE [LARGE SCALE GENOMIC DNA]</scope>
    <source>
        <strain evidence="1 2">CBS 166.37</strain>
    </source>
</reference>
<name>A0A5C3MDB2_9AGAR</name>
<dbReference type="SUPFAM" id="SSF53474">
    <property type="entry name" value="alpha/beta-Hydrolases"/>
    <property type="match status" value="1"/>
</dbReference>
<keyword evidence="1" id="KW-0378">Hydrolase</keyword>